<dbReference type="SUPFAM" id="SSF52540">
    <property type="entry name" value="P-loop containing nucleoside triphosphate hydrolases"/>
    <property type="match status" value="2"/>
</dbReference>
<keyword evidence="2" id="KW-0175">Coiled coil</keyword>
<evidence type="ECO:0000256" key="2">
    <source>
        <dbReference type="SAM" id="Coils"/>
    </source>
</evidence>
<dbReference type="GO" id="GO:0120545">
    <property type="term" value="F:nucleic acid conformation isomerase activity"/>
    <property type="evidence" value="ECO:0007669"/>
    <property type="project" value="UniProtKB-ARBA"/>
</dbReference>
<dbReference type="CDD" id="cd09178">
    <property type="entry name" value="PLDc_N_Snf2_like"/>
    <property type="match status" value="1"/>
</dbReference>
<dbReference type="Pfam" id="PF00176">
    <property type="entry name" value="SNF2-rel_dom"/>
    <property type="match status" value="1"/>
</dbReference>
<reference evidence="5 6" key="1">
    <citation type="submission" date="2016-03" db="EMBL/GenBank/DDBJ databases">
        <title>Complete genome sequence of Thermococcus celer.</title>
        <authorList>
            <person name="Oger P.M."/>
        </authorList>
    </citation>
    <scope>NUCLEOTIDE SEQUENCE [LARGE SCALE GENOMIC DNA]</scope>
    <source>
        <strain evidence="5 6">Vu 13</strain>
    </source>
</reference>
<protein>
    <recommendedName>
        <fullName evidence="7">Helicase</fullName>
    </recommendedName>
</protein>
<dbReference type="PANTHER" id="PTHR45766:SF6">
    <property type="entry name" value="SWI_SNF-RELATED MATRIX-ASSOCIATED ACTIN-DEPENDENT REGULATOR OF CHROMATIN SUBFAMILY A-LIKE PROTEIN 1"/>
    <property type="match status" value="1"/>
</dbReference>
<dbReference type="GO" id="GO:0016787">
    <property type="term" value="F:hydrolase activity"/>
    <property type="evidence" value="ECO:0007669"/>
    <property type="project" value="UniProtKB-KW"/>
</dbReference>
<dbReference type="PANTHER" id="PTHR45766">
    <property type="entry name" value="DNA ANNEALING HELICASE AND ENDONUCLEASE ZRANB3 FAMILY MEMBER"/>
    <property type="match status" value="1"/>
</dbReference>
<dbReference type="Pfam" id="PF13091">
    <property type="entry name" value="PLDc_2"/>
    <property type="match status" value="1"/>
</dbReference>
<dbReference type="PROSITE" id="PS51192">
    <property type="entry name" value="HELICASE_ATP_BIND_1"/>
    <property type="match status" value="1"/>
</dbReference>
<evidence type="ECO:0000313" key="6">
    <source>
        <dbReference type="Proteomes" id="UP000197156"/>
    </source>
</evidence>
<dbReference type="InterPro" id="IPR001650">
    <property type="entry name" value="Helicase_C-like"/>
</dbReference>
<dbReference type="InterPro" id="IPR027417">
    <property type="entry name" value="P-loop_NTPase"/>
</dbReference>
<dbReference type="InterPro" id="IPR014001">
    <property type="entry name" value="Helicase_ATP-bd"/>
</dbReference>
<evidence type="ECO:0000256" key="1">
    <source>
        <dbReference type="ARBA" id="ARBA00022801"/>
    </source>
</evidence>
<dbReference type="GO" id="GO:0005524">
    <property type="term" value="F:ATP binding"/>
    <property type="evidence" value="ECO:0007669"/>
    <property type="project" value="InterPro"/>
</dbReference>
<gene>
    <name evidence="5" type="ORF">A3L02_06915</name>
</gene>
<evidence type="ECO:0000259" key="3">
    <source>
        <dbReference type="PROSITE" id="PS51192"/>
    </source>
</evidence>
<dbReference type="OrthoDB" id="6396at2157"/>
<dbReference type="SMART" id="SM00487">
    <property type="entry name" value="DEXDc"/>
    <property type="match status" value="1"/>
</dbReference>
<evidence type="ECO:0000313" key="5">
    <source>
        <dbReference type="EMBL" id="ASI99307.1"/>
    </source>
</evidence>
<dbReference type="Gene3D" id="3.40.50.300">
    <property type="entry name" value="P-loop containing nucleotide triphosphate hydrolases"/>
    <property type="match status" value="1"/>
</dbReference>
<dbReference type="Gene3D" id="3.40.50.10810">
    <property type="entry name" value="Tandem AAA-ATPase domain"/>
    <property type="match status" value="1"/>
</dbReference>
<feature type="domain" description="Helicase C-terminal" evidence="4">
    <location>
        <begin position="798"/>
        <end position="976"/>
    </location>
</feature>
<dbReference type="InterPro" id="IPR049730">
    <property type="entry name" value="SNF2/RAD54-like_C"/>
</dbReference>
<dbReference type="GeneID" id="33324477"/>
<dbReference type="SUPFAM" id="SSF56024">
    <property type="entry name" value="Phospholipase D/nuclease"/>
    <property type="match status" value="1"/>
</dbReference>
<organism evidence="5 6">
    <name type="scientific">Thermococcus celer Vu 13 = JCM 8558</name>
    <dbReference type="NCBI Taxonomy" id="1293037"/>
    <lineage>
        <taxon>Archaea</taxon>
        <taxon>Methanobacteriati</taxon>
        <taxon>Methanobacteriota</taxon>
        <taxon>Thermococci</taxon>
        <taxon>Thermococcales</taxon>
        <taxon>Thermococcaceae</taxon>
        <taxon>Thermococcus</taxon>
    </lineage>
</organism>
<dbReference type="KEGG" id="tce:A3L02_06915"/>
<proteinExistence type="predicted"/>
<name>A0A218P308_THECE</name>
<sequence length="1246" mass="146331">MLEVNSTKIIDNTPGKFLKDVLRDQLKNCIEAKFAIGYFFLSGFDLVDEDFPKNVVKRPFLKLVMGNETTLPTKEELVSGYNLREVFKHKMIEELQSKELTKQQINQLRRLRDYIANNVIDVRLFDKSRLHAKLYLFLKDPKDRYGSPGVAIVGSSNFTAAGLTKNRELNVILTEREDVLYLNKWFDELWDEAIDFNEDLIKVIEISGAIPEAKYPKLGRFIDPETLFKYLVYKWTEGRVLNLIEKDILMEFQLVGVINAINIMNYYNGVILADSVGLGKSFMAAAIIQEFLNRKHPHWIPKEKEYPAVMLILPPSLISQWEDLLVGRADDETRTRLERGKKVRVNSGFFFKNNFKRMVKGDYNYKIYEIYDESGKKLLGKIAFLSLGLFQNYKADLKKGIVDEGLKRMADEYDLFVIDEAHKYRNRRTNRWKAAKALQRKSNNFPNKFMLLTATPLNNTIDDLYNLIRIFTDDTLITFRMKNIPIDELITQYKKLKSEYEKKKDEEIKKDLKNVAISIKRKVLDDVMILRTRRHILDEFKDLKVDGKKLVFKDPTPYSIDYSSFYIDSFTELIKLISRNIERINFEHTKLYGVRYVVFEEDEEEESYKVIEVSDLFRLLLSKRLESDIFAFETTLRKIYEKEKIFYSLFKKHVDKIMSEEELKELIAKALEEAKIKKDLEDVSQEFNTETEEEETWFDKVVKLLNEYVEEYALQSFAPVDRIRTGLKIALENLKRDLQLMDEIFDALDRLKIREDGKLKVFGRIPKNDDEIVESEIFCYKNDPKLEVLKNLIANPKYKSEKLSNIPTLNGKKIIIFTQYKDTAYYIYHNLREWIEREVDLHPWLKDKRTDSIKIALVTGDTDTTTKINYIKRFAPKANAGEEEARRYGEVDILISTDALSEGVNLQDADAVVNFDLPWNPMIIVQRVGRVNRIGNEKDVYVLNFTPTREIEVLVGILNKLKQKIEDITLVVGKESRILSPEEEINVETFGERIKKISEFSMTALEEFSISEEFKQWFGEGIPQEQIDEYKLLNIVQYELGITREDFEEVRNLENGPYYTYVKSGTGKVYSIYEFYRGDSRIDKKIISMGDDGLRFESPLVLLDLVRNREMNPVELDLAAEKLKKIEEKVEKELKRLRREFKLQQKGFLYNLYNALILERENAKELEKYKPVVNILQVLDYRQYSREIKSLLVQRNLIEVDKNNNVKIKDLKGVVGALYNYFLMMNMADIKSLKVVKKHLGWFYGH</sequence>
<evidence type="ECO:0008006" key="7">
    <source>
        <dbReference type="Google" id="ProtNLM"/>
    </source>
</evidence>
<accession>A0A218P308</accession>
<evidence type="ECO:0000259" key="4">
    <source>
        <dbReference type="PROSITE" id="PS51194"/>
    </source>
</evidence>
<dbReference type="AlphaFoldDB" id="A0A218P308"/>
<dbReference type="Proteomes" id="UP000197156">
    <property type="component" value="Chromosome"/>
</dbReference>
<dbReference type="EMBL" id="CP014854">
    <property type="protein sequence ID" value="ASI99307.1"/>
    <property type="molecule type" value="Genomic_DNA"/>
</dbReference>
<dbReference type="SMART" id="SM00490">
    <property type="entry name" value="HELICc"/>
    <property type="match status" value="1"/>
</dbReference>
<keyword evidence="6" id="KW-1185">Reference proteome</keyword>
<dbReference type="Gene3D" id="3.30.870.10">
    <property type="entry name" value="Endonuclease Chain A"/>
    <property type="match status" value="1"/>
</dbReference>
<dbReference type="InterPro" id="IPR038718">
    <property type="entry name" value="SNF2-like_sf"/>
</dbReference>
<dbReference type="Pfam" id="PF00271">
    <property type="entry name" value="Helicase_C"/>
    <property type="match status" value="1"/>
</dbReference>
<keyword evidence="1" id="KW-0378">Hydrolase</keyword>
<dbReference type="GO" id="GO:0140097">
    <property type="term" value="F:catalytic activity, acting on DNA"/>
    <property type="evidence" value="ECO:0007669"/>
    <property type="project" value="UniProtKB-ARBA"/>
</dbReference>
<feature type="domain" description="Helicase ATP-binding" evidence="3">
    <location>
        <begin position="261"/>
        <end position="474"/>
    </location>
</feature>
<dbReference type="InterPro" id="IPR000330">
    <property type="entry name" value="SNF2_N"/>
</dbReference>
<dbReference type="CDD" id="cd18793">
    <property type="entry name" value="SF2_C_SNF"/>
    <property type="match status" value="1"/>
</dbReference>
<dbReference type="PROSITE" id="PS51194">
    <property type="entry name" value="HELICASE_CTER"/>
    <property type="match status" value="1"/>
</dbReference>
<dbReference type="RefSeq" id="WP_088863243.1">
    <property type="nucleotide sequence ID" value="NZ_CP014854.1"/>
</dbReference>
<feature type="coiled-coil region" evidence="2">
    <location>
        <begin position="1116"/>
        <end position="1147"/>
    </location>
</feature>
<dbReference type="InterPro" id="IPR025202">
    <property type="entry name" value="PLD-like_dom"/>
</dbReference>